<sequence>MADYINKNILSQAYIHIEPQKLKSKEELAQFKVELEAFARQRIGFFLSPDLPIEIEFEEGSLIARITVLGTISVLFQFISGYKDFREGIQFMYADAKRVTDYIISHTTFESGAKQQDVIRLEARVGIIGSIQKSINQLEAIKRGASGSMLAEDVGKKVEDAITDLQKLMDNINDASDKKLVGSGLLGIANEIPFQPKAPKDKVNSLEAILGFQRRRQRLLGHLEQYS</sequence>
<gene>
    <name evidence="1" type="ORF">AL468_00395</name>
</gene>
<proteinExistence type="predicted"/>
<evidence type="ECO:0000313" key="1">
    <source>
        <dbReference type="EMBL" id="AVH25799.1"/>
    </source>
</evidence>
<keyword evidence="2" id="KW-1185">Reference proteome</keyword>
<dbReference type="RefSeq" id="WP_104973946.1">
    <property type="nucleotide sequence ID" value="NZ_CP014134.1"/>
</dbReference>
<organism evidence="1 2">
    <name type="scientific">Vibrio diabolicus</name>
    <dbReference type="NCBI Taxonomy" id="50719"/>
    <lineage>
        <taxon>Bacteria</taxon>
        <taxon>Pseudomonadati</taxon>
        <taxon>Pseudomonadota</taxon>
        <taxon>Gammaproteobacteria</taxon>
        <taxon>Vibrionales</taxon>
        <taxon>Vibrionaceae</taxon>
        <taxon>Vibrio</taxon>
        <taxon>Vibrio diabolicus subgroup</taxon>
    </lineage>
</organism>
<accession>A0ABN5HGP1</accession>
<name>A0ABN5HGP1_9VIBR</name>
<dbReference type="EMBL" id="CP014134">
    <property type="protein sequence ID" value="AVH25799.1"/>
    <property type="molecule type" value="Genomic_DNA"/>
</dbReference>
<protein>
    <submittedName>
        <fullName evidence="1">Uncharacterized protein</fullName>
    </submittedName>
</protein>
<reference evidence="2" key="1">
    <citation type="submission" date="2017-12" db="EMBL/GenBank/DDBJ databases">
        <title>FDA dAtabase for Regulatory Grade micrObial Sequences (FDA-ARGOS): Supporting development and validation of Infectious Disease Dx tests.</title>
        <authorList>
            <person name="Hoffmann M."/>
            <person name="Allard M."/>
            <person name="Evans P."/>
            <person name="Brown E."/>
            <person name="Tallon L.J."/>
            <person name="Sadzewicz L."/>
            <person name="Sengamalay N."/>
            <person name="Ott S."/>
            <person name="Godinez A."/>
            <person name="Nagaraj S."/>
            <person name="Vavikolanu K."/>
            <person name="Aluvathingal J."/>
            <person name="Nadendla S."/>
            <person name="Hobson J."/>
            <person name="Sichtig H."/>
        </authorList>
    </citation>
    <scope>NUCLEOTIDE SEQUENCE [LARGE SCALE GENOMIC DNA]</scope>
    <source>
        <strain evidence="2">LMG 3418</strain>
    </source>
</reference>
<dbReference type="Proteomes" id="UP000237665">
    <property type="component" value="Chromosome 1"/>
</dbReference>
<evidence type="ECO:0000313" key="2">
    <source>
        <dbReference type="Proteomes" id="UP000237665"/>
    </source>
</evidence>